<name>A0ABT6M7X6_9NOCA</name>
<feature type="transmembrane region" description="Helical" evidence="8">
    <location>
        <begin position="338"/>
        <end position="360"/>
    </location>
</feature>
<dbReference type="Proteomes" id="UP001160334">
    <property type="component" value="Unassembled WGS sequence"/>
</dbReference>
<dbReference type="InterPro" id="IPR050171">
    <property type="entry name" value="MFS_Transporters"/>
</dbReference>
<feature type="transmembrane region" description="Helical" evidence="8">
    <location>
        <begin position="304"/>
        <end position="326"/>
    </location>
</feature>
<feature type="transmembrane region" description="Helical" evidence="8">
    <location>
        <begin position="109"/>
        <end position="128"/>
    </location>
</feature>
<keyword evidence="11" id="KW-1185">Reference proteome</keyword>
<accession>A0ABT6M7X6</accession>
<dbReference type="InterPro" id="IPR011701">
    <property type="entry name" value="MFS"/>
</dbReference>
<protein>
    <submittedName>
        <fullName evidence="10">MFS family permease</fullName>
    </submittedName>
</protein>
<sequence>MIPAAAAHHDTAPVSPLRAIATLGGGLVLLLMGSTLTTPIFELYRQQFSLTGVRVTAIFAAYVVGVLAALIGAGRLSKHLAGRAPAVAAAVLSIAATVLFATAGSVTTIGLARVLSGVSVGLCTGTLTSMLKDALPARQAAVVSSACIATGLASGPFLAQAAIAWLPDPAHTAYWLYLPLPIAALLLFATHPGSSRVRTSPPASPSTEPVARQRVALSTATLCCAYALNGYYLALVPTLMQQNLASGTLIASLAVSILLATSAVGQTLTRSRPQAPMERAGLACLVAGALAATAAVAFASTLGFLGATVALGVGHGLTTSSSLTALHAAMPPNRSAEIIAGYFACGYLASAVPILGVGWLGDHLGFTSAAVAFFGIVALLAVGCAIALRSSDRQVADAPGLVDRRDTTDPVARSCGAEER</sequence>
<proteinExistence type="predicted"/>
<feature type="transmembrane region" description="Helical" evidence="8">
    <location>
        <begin position="366"/>
        <end position="388"/>
    </location>
</feature>
<keyword evidence="3" id="KW-1003">Cell membrane</keyword>
<feature type="transmembrane region" description="Helical" evidence="8">
    <location>
        <begin position="280"/>
        <end position="298"/>
    </location>
</feature>
<evidence type="ECO:0000256" key="5">
    <source>
        <dbReference type="ARBA" id="ARBA00022989"/>
    </source>
</evidence>
<feature type="transmembrane region" description="Helical" evidence="8">
    <location>
        <begin position="84"/>
        <end position="103"/>
    </location>
</feature>
<dbReference type="Pfam" id="PF07690">
    <property type="entry name" value="MFS_1"/>
    <property type="match status" value="1"/>
</dbReference>
<keyword evidence="5 8" id="KW-1133">Transmembrane helix</keyword>
<feature type="transmembrane region" description="Helical" evidence="8">
    <location>
        <begin position="246"/>
        <end position="268"/>
    </location>
</feature>
<evidence type="ECO:0000256" key="8">
    <source>
        <dbReference type="SAM" id="Phobius"/>
    </source>
</evidence>
<evidence type="ECO:0000256" key="1">
    <source>
        <dbReference type="ARBA" id="ARBA00004651"/>
    </source>
</evidence>
<dbReference type="InterPro" id="IPR020846">
    <property type="entry name" value="MFS_dom"/>
</dbReference>
<evidence type="ECO:0000313" key="10">
    <source>
        <dbReference type="EMBL" id="MDH6280408.1"/>
    </source>
</evidence>
<dbReference type="SUPFAM" id="SSF103473">
    <property type="entry name" value="MFS general substrate transporter"/>
    <property type="match status" value="1"/>
</dbReference>
<keyword evidence="6 8" id="KW-0472">Membrane</keyword>
<keyword evidence="2" id="KW-0813">Transport</keyword>
<evidence type="ECO:0000259" key="9">
    <source>
        <dbReference type="PROSITE" id="PS50850"/>
    </source>
</evidence>
<dbReference type="Gene3D" id="1.20.1250.20">
    <property type="entry name" value="MFS general substrate transporter like domains"/>
    <property type="match status" value="1"/>
</dbReference>
<reference evidence="10 11" key="1">
    <citation type="submission" date="2023-04" db="EMBL/GenBank/DDBJ databases">
        <title>Forest soil microbial communities from Buena Vista Peninsula, Colon Province, Panama.</title>
        <authorList>
            <person name="Bouskill N."/>
        </authorList>
    </citation>
    <scope>NUCLEOTIDE SEQUENCE [LARGE SCALE GENOMIC DNA]</scope>
    <source>
        <strain evidence="10 11">CFH S0262</strain>
    </source>
</reference>
<feature type="region of interest" description="Disordered" evidence="7">
    <location>
        <begin position="400"/>
        <end position="420"/>
    </location>
</feature>
<feature type="transmembrane region" description="Helical" evidence="8">
    <location>
        <begin position="172"/>
        <end position="194"/>
    </location>
</feature>
<evidence type="ECO:0000256" key="4">
    <source>
        <dbReference type="ARBA" id="ARBA00022692"/>
    </source>
</evidence>
<evidence type="ECO:0000256" key="3">
    <source>
        <dbReference type="ARBA" id="ARBA00022475"/>
    </source>
</evidence>
<feature type="transmembrane region" description="Helical" evidence="8">
    <location>
        <begin position="140"/>
        <end position="166"/>
    </location>
</feature>
<keyword evidence="4 8" id="KW-0812">Transmembrane</keyword>
<dbReference type="EMBL" id="JARXVC010000003">
    <property type="protein sequence ID" value="MDH6280408.1"/>
    <property type="molecule type" value="Genomic_DNA"/>
</dbReference>
<evidence type="ECO:0000256" key="7">
    <source>
        <dbReference type="SAM" id="MobiDB-lite"/>
    </source>
</evidence>
<evidence type="ECO:0000313" key="11">
    <source>
        <dbReference type="Proteomes" id="UP001160334"/>
    </source>
</evidence>
<feature type="domain" description="Major facilitator superfamily (MFS) profile" evidence="9">
    <location>
        <begin position="19"/>
        <end position="420"/>
    </location>
</feature>
<feature type="transmembrane region" description="Helical" evidence="8">
    <location>
        <begin position="20"/>
        <end position="41"/>
    </location>
</feature>
<feature type="transmembrane region" description="Helical" evidence="8">
    <location>
        <begin position="215"/>
        <end position="234"/>
    </location>
</feature>
<organism evidence="10 11">
    <name type="scientific">Prescottella agglutinans</name>
    <dbReference type="NCBI Taxonomy" id="1644129"/>
    <lineage>
        <taxon>Bacteria</taxon>
        <taxon>Bacillati</taxon>
        <taxon>Actinomycetota</taxon>
        <taxon>Actinomycetes</taxon>
        <taxon>Mycobacteriales</taxon>
        <taxon>Nocardiaceae</taxon>
        <taxon>Prescottella</taxon>
    </lineage>
</organism>
<evidence type="ECO:0000256" key="6">
    <source>
        <dbReference type="ARBA" id="ARBA00023136"/>
    </source>
</evidence>
<dbReference type="PANTHER" id="PTHR23517:SF13">
    <property type="entry name" value="MAJOR FACILITATOR SUPERFAMILY MFS_1"/>
    <property type="match status" value="1"/>
</dbReference>
<dbReference type="PROSITE" id="PS50850">
    <property type="entry name" value="MFS"/>
    <property type="match status" value="1"/>
</dbReference>
<dbReference type="InterPro" id="IPR036259">
    <property type="entry name" value="MFS_trans_sf"/>
</dbReference>
<feature type="transmembrane region" description="Helical" evidence="8">
    <location>
        <begin position="53"/>
        <end position="72"/>
    </location>
</feature>
<comment type="subcellular location">
    <subcellularLocation>
        <location evidence="1">Cell membrane</location>
        <topology evidence="1">Multi-pass membrane protein</topology>
    </subcellularLocation>
</comment>
<gene>
    <name evidence="10" type="ORF">M2280_001620</name>
</gene>
<evidence type="ECO:0000256" key="2">
    <source>
        <dbReference type="ARBA" id="ARBA00022448"/>
    </source>
</evidence>
<dbReference type="RefSeq" id="WP_280759745.1">
    <property type="nucleotide sequence ID" value="NZ_JARXVC010000003.1"/>
</dbReference>
<dbReference type="PANTHER" id="PTHR23517">
    <property type="entry name" value="RESISTANCE PROTEIN MDTM, PUTATIVE-RELATED-RELATED"/>
    <property type="match status" value="1"/>
</dbReference>
<comment type="caution">
    <text evidence="10">The sequence shown here is derived from an EMBL/GenBank/DDBJ whole genome shotgun (WGS) entry which is preliminary data.</text>
</comment>